<dbReference type="Pfam" id="PF13175">
    <property type="entry name" value="AAA_15"/>
    <property type="match status" value="1"/>
</dbReference>
<dbReference type="Proteomes" id="UP000474567">
    <property type="component" value="Unassembled WGS sequence"/>
</dbReference>
<keyword evidence="3" id="KW-1185">Reference proteome</keyword>
<organism evidence="2 3">
    <name type="scientific">Flavobacterium collinsii</name>
    <dbReference type="NCBI Taxonomy" id="1114861"/>
    <lineage>
        <taxon>Bacteria</taxon>
        <taxon>Pseudomonadati</taxon>
        <taxon>Bacteroidota</taxon>
        <taxon>Flavobacteriia</taxon>
        <taxon>Flavobacteriales</taxon>
        <taxon>Flavobacteriaceae</taxon>
        <taxon>Flavobacterium</taxon>
    </lineage>
</organism>
<evidence type="ECO:0000259" key="1">
    <source>
        <dbReference type="Pfam" id="PF13175"/>
    </source>
</evidence>
<dbReference type="EMBL" id="CADCST010000108">
    <property type="protein sequence ID" value="CAA9200978.1"/>
    <property type="molecule type" value="Genomic_DNA"/>
</dbReference>
<sequence length="640" mass="72153">MILKRYKVENFRSVVDSGWIDCDDVTTLVGINEAGKSNLLLALWKLNPAREGSIDILHDMPVSKLSTFRKTPQDIGFITAEFEIDDESIAYIESKIECNLQGDKSVIVRRYYDRHYTFEFPSGNPISTKVEKANIEIVEGEEAAEVEGEEELKQEELTIIPYKDADLHQAILDVLPSFVYYSNYGNLSSKIYLPNVIKWLNGQSVSGIEINEDQVRTLRVLFDFVKLDPQEILELGKDPKEMAIQRNGGHANVQPTSAEIKDAENDKEERSILLQSASGDLTKKFREWWKQGEYKFRFEADGDYFRIWVSDSIRTDEVALELRSTGLQWFISFYLIFLVESQENHKDAILLLDEAGLTLHPLAQKDLALFFNNLSEDNQIINTTHSPFIVDTSNIDRCRVVYMDKDGYTVASSNLRQGSDALNEKSIYAVHAALGLSVSDVLLQGCQGVVVEGPSDQFYLSAIKGFLIRESLLTPEQEIVFIPSGGVKGVPGVVSMISSKANDLPHIILDSDKSGEDAKKRLLDGLYKGFETRILEVKAYTGTEQTEVEDLIPYQLLKKAIDKLFNSLDEVDFEDSYTPSRPIVSQIEEFAIANGVTLEKGWKVGVSMAAKTQLKNKKTDAIPKEYIEKWIQLFKAITAS</sequence>
<name>A0ABM8KMT1_9FLAO</name>
<comment type="caution">
    <text evidence="2">The sequence shown here is derived from an EMBL/GenBank/DDBJ whole genome shotgun (WGS) entry which is preliminary data.</text>
</comment>
<evidence type="ECO:0000313" key="3">
    <source>
        <dbReference type="Proteomes" id="UP000474567"/>
    </source>
</evidence>
<feature type="domain" description="Endonuclease GajA/Old nuclease/RecF-like AAA" evidence="1">
    <location>
        <begin position="1"/>
        <end position="390"/>
    </location>
</feature>
<dbReference type="Gene3D" id="3.40.50.300">
    <property type="entry name" value="P-loop containing nucleotide triphosphate hydrolases"/>
    <property type="match status" value="1"/>
</dbReference>
<dbReference type="PANTHER" id="PTHR43581:SF4">
    <property type="entry name" value="ATP_GTP PHOSPHATASE"/>
    <property type="match status" value="1"/>
</dbReference>
<dbReference type="InterPro" id="IPR051396">
    <property type="entry name" value="Bact_Antivir_Def_Nuclease"/>
</dbReference>
<dbReference type="PANTHER" id="PTHR43581">
    <property type="entry name" value="ATP/GTP PHOSPHATASE"/>
    <property type="match status" value="1"/>
</dbReference>
<accession>A0ABM8KMT1</accession>
<dbReference type="RefSeq" id="WP_173967407.1">
    <property type="nucleotide sequence ID" value="NZ_CADCST010000108.1"/>
</dbReference>
<dbReference type="InterPro" id="IPR041685">
    <property type="entry name" value="AAA_GajA/Old/RecF-like"/>
</dbReference>
<evidence type="ECO:0000313" key="2">
    <source>
        <dbReference type="EMBL" id="CAA9200978.1"/>
    </source>
</evidence>
<dbReference type="InterPro" id="IPR027417">
    <property type="entry name" value="P-loop_NTPase"/>
</dbReference>
<gene>
    <name evidence="2" type="ORF">FLACOL7796_03544</name>
</gene>
<protein>
    <recommendedName>
        <fullName evidence="1">Endonuclease GajA/Old nuclease/RecF-like AAA domain-containing protein</fullName>
    </recommendedName>
</protein>
<dbReference type="SUPFAM" id="SSF52540">
    <property type="entry name" value="P-loop containing nucleoside triphosphate hydrolases"/>
    <property type="match status" value="1"/>
</dbReference>
<proteinExistence type="predicted"/>
<reference evidence="2 3" key="1">
    <citation type="submission" date="2020-02" db="EMBL/GenBank/DDBJ databases">
        <authorList>
            <person name="Criscuolo A."/>
        </authorList>
    </citation>
    <scope>NUCLEOTIDE SEQUENCE [LARGE SCALE GENOMIC DNA]</scope>
    <source>
        <strain evidence="2">CECT7796</strain>
    </source>
</reference>